<keyword evidence="1" id="KW-0812">Transmembrane</keyword>
<name>A0A0D6Z9G9_9BACI</name>
<protein>
    <submittedName>
        <fullName evidence="2">Uncharacterized protein</fullName>
    </submittedName>
</protein>
<proteinExistence type="predicted"/>
<gene>
    <name evidence="2" type="ORF">UB32_09830</name>
</gene>
<evidence type="ECO:0000313" key="3">
    <source>
        <dbReference type="Proteomes" id="UP000032512"/>
    </source>
</evidence>
<keyword evidence="1" id="KW-1133">Transmembrane helix</keyword>
<dbReference type="AlphaFoldDB" id="A0A0D6Z9G9"/>
<feature type="transmembrane region" description="Helical" evidence="1">
    <location>
        <begin position="125"/>
        <end position="147"/>
    </location>
</feature>
<feature type="transmembrane region" description="Helical" evidence="1">
    <location>
        <begin position="34"/>
        <end position="53"/>
    </location>
</feature>
<organism evidence="2 3">
    <name type="scientific">Mesobacillus subterraneus</name>
    <dbReference type="NCBI Taxonomy" id="285983"/>
    <lineage>
        <taxon>Bacteria</taxon>
        <taxon>Bacillati</taxon>
        <taxon>Bacillota</taxon>
        <taxon>Bacilli</taxon>
        <taxon>Bacillales</taxon>
        <taxon>Bacillaceae</taxon>
        <taxon>Mesobacillus</taxon>
    </lineage>
</organism>
<reference evidence="2 3" key="1">
    <citation type="submission" date="2015-01" db="EMBL/GenBank/DDBJ databases">
        <title>Draft genome sequences of the supercritical CO2 tolerant bacteria Bacillus subterraneus MITOT1 and Bacillus cereus MIT0214.</title>
        <authorList>
            <person name="Peet K.C."/>
            <person name="Thompson J.R."/>
        </authorList>
    </citation>
    <scope>NUCLEOTIDE SEQUENCE [LARGE SCALE GENOMIC DNA]</scope>
    <source>
        <strain evidence="2 3">MITOT1</strain>
    </source>
</reference>
<sequence>MSYQEYWKQITEKNDELTQLITSYWHQYSGFGNWQFWVVLALLLLPLVLLYFFIDRNRIFEIFFFGYTVHILWTYVELVLANYGLFIHTYFLSPWFPQAFSMTASALPVGFLLVYQYCTNHNKNFYLYSVLLSVVFAFGFATFENFIGLVKMERGMHQFYIFLIDIGVVFLSYWFTKGMLILRDRRNG</sequence>
<dbReference type="OrthoDB" id="2591789at2"/>
<dbReference type="EMBL" id="JXIQ01000077">
    <property type="protein sequence ID" value="KIY22197.1"/>
    <property type="molecule type" value="Genomic_DNA"/>
</dbReference>
<feature type="transmembrane region" description="Helical" evidence="1">
    <location>
        <begin position="159"/>
        <end position="176"/>
    </location>
</feature>
<dbReference type="PATRIC" id="fig|285983.3.peg.514"/>
<dbReference type="Proteomes" id="UP000032512">
    <property type="component" value="Unassembled WGS sequence"/>
</dbReference>
<dbReference type="RefSeq" id="WP_044393346.1">
    <property type="nucleotide sequence ID" value="NZ_JXIQ01000077.1"/>
</dbReference>
<comment type="caution">
    <text evidence="2">The sequence shown here is derived from an EMBL/GenBank/DDBJ whole genome shotgun (WGS) entry which is preliminary data.</text>
</comment>
<keyword evidence="3" id="KW-1185">Reference proteome</keyword>
<feature type="transmembrane region" description="Helical" evidence="1">
    <location>
        <begin position="99"/>
        <end position="118"/>
    </location>
</feature>
<accession>A0A0D6Z9G9</accession>
<keyword evidence="1" id="KW-0472">Membrane</keyword>
<evidence type="ECO:0000313" key="2">
    <source>
        <dbReference type="EMBL" id="KIY22197.1"/>
    </source>
</evidence>
<feature type="transmembrane region" description="Helical" evidence="1">
    <location>
        <begin position="65"/>
        <end position="87"/>
    </location>
</feature>
<evidence type="ECO:0000256" key="1">
    <source>
        <dbReference type="SAM" id="Phobius"/>
    </source>
</evidence>